<keyword evidence="7" id="KW-1015">Disulfide bond</keyword>
<feature type="domain" description="Subtilisin inhibitor" evidence="11">
    <location>
        <begin position="47"/>
        <end position="130"/>
    </location>
</feature>
<dbReference type="STRING" id="479432.Sros_6731"/>
<evidence type="ECO:0000256" key="2">
    <source>
        <dbReference type="ARBA" id="ARBA00010472"/>
    </source>
</evidence>
<name>D2B5D5_STRRD</name>
<dbReference type="Gene3D" id="3.30.350.10">
    <property type="entry name" value="Subtilisin inhibitor-like"/>
    <property type="match status" value="1"/>
</dbReference>
<dbReference type="HOGENOM" id="CLU_121949_0_1_11"/>
<keyword evidence="10" id="KW-0732">Signal</keyword>
<evidence type="ECO:0000256" key="1">
    <source>
        <dbReference type="ARBA" id="ARBA00004613"/>
    </source>
</evidence>
<evidence type="ECO:0000256" key="4">
    <source>
        <dbReference type="ARBA" id="ARBA00022525"/>
    </source>
</evidence>
<keyword evidence="6 8" id="KW-0722">Serine protease inhibitor</keyword>
<dbReference type="InterPro" id="IPR023549">
    <property type="entry name" value="Subtilisin_inhibitor"/>
</dbReference>
<dbReference type="EMBL" id="CP001814">
    <property type="protein sequence ID" value="ACZ89440.1"/>
    <property type="molecule type" value="Genomic_DNA"/>
</dbReference>
<dbReference type="InterPro" id="IPR036819">
    <property type="entry name" value="Subtilisin_inhibitor-like_sf"/>
</dbReference>
<evidence type="ECO:0000256" key="10">
    <source>
        <dbReference type="SAM" id="SignalP"/>
    </source>
</evidence>
<gene>
    <name evidence="12" type="ordered locus">Sros_6731</name>
</gene>
<evidence type="ECO:0000313" key="13">
    <source>
        <dbReference type="Proteomes" id="UP000002029"/>
    </source>
</evidence>
<protein>
    <recommendedName>
        <fullName evidence="11">Subtilisin inhibitor domain-containing protein</fullName>
    </recommendedName>
</protein>
<dbReference type="SUPFAM" id="SSF55399">
    <property type="entry name" value="Subtilisin inhibitor"/>
    <property type="match status" value="1"/>
</dbReference>
<organism evidence="12 13">
    <name type="scientific">Streptosporangium roseum (strain ATCC 12428 / DSM 43021 / JCM 3005 / KCTC 9067 / NCIMB 10171 / NRRL 2505 / NI 9100)</name>
    <dbReference type="NCBI Taxonomy" id="479432"/>
    <lineage>
        <taxon>Bacteria</taxon>
        <taxon>Bacillati</taxon>
        <taxon>Actinomycetota</taxon>
        <taxon>Actinomycetes</taxon>
        <taxon>Streptosporangiales</taxon>
        <taxon>Streptosporangiaceae</taxon>
        <taxon>Streptosporangium</taxon>
    </lineage>
</organism>
<proteinExistence type="inferred from homology"/>
<evidence type="ECO:0000256" key="3">
    <source>
        <dbReference type="ARBA" id="ARBA00011738"/>
    </source>
</evidence>
<dbReference type="GO" id="GO:0005576">
    <property type="term" value="C:extracellular region"/>
    <property type="evidence" value="ECO:0007669"/>
    <property type="project" value="UniProtKB-SubCell"/>
</dbReference>
<dbReference type="KEGG" id="sro:Sros_6731"/>
<comment type="subcellular location">
    <subcellularLocation>
        <location evidence="1">Secreted</location>
    </subcellularLocation>
</comment>
<evidence type="ECO:0000256" key="5">
    <source>
        <dbReference type="ARBA" id="ARBA00022690"/>
    </source>
</evidence>
<feature type="signal peptide" evidence="10">
    <location>
        <begin position="1"/>
        <end position="23"/>
    </location>
</feature>
<evidence type="ECO:0000256" key="6">
    <source>
        <dbReference type="ARBA" id="ARBA00022900"/>
    </source>
</evidence>
<dbReference type="InterPro" id="IPR000691">
    <property type="entry name" value="Prot_inh_I16_SSI"/>
</dbReference>
<sequence length="144" mass="15098">MRTVKIVSAAAVFAFATALPPAASPASERPPVPPAASDRSPVPGGGSALTLTLSVADGTGGGVSLTCDREGGSHPDPFTACGLLRKVGGDLSKLTYDIDMICPEEYLPHTVRALGTWEGRPVWFDRTYDNRCEMTALTGPLFHI</sequence>
<dbReference type="AlphaFoldDB" id="D2B5D5"/>
<dbReference type="Proteomes" id="UP000002029">
    <property type="component" value="Chromosome"/>
</dbReference>
<dbReference type="RefSeq" id="WP_012893171.1">
    <property type="nucleotide sequence ID" value="NC_013595.1"/>
</dbReference>
<comment type="subunit">
    <text evidence="3">Homodimer.</text>
</comment>
<dbReference type="eggNOG" id="ENOG50333FU">
    <property type="taxonomic scope" value="Bacteria"/>
</dbReference>
<evidence type="ECO:0000256" key="8">
    <source>
        <dbReference type="RuleBase" id="RU003471"/>
    </source>
</evidence>
<keyword evidence="4" id="KW-0964">Secreted</keyword>
<evidence type="ECO:0000256" key="7">
    <source>
        <dbReference type="ARBA" id="ARBA00023157"/>
    </source>
</evidence>
<keyword evidence="13" id="KW-1185">Reference proteome</keyword>
<dbReference type="PRINTS" id="PR00294">
    <property type="entry name" value="SSBTLNINHBTR"/>
</dbReference>
<dbReference type="GO" id="GO:0004867">
    <property type="term" value="F:serine-type endopeptidase inhibitor activity"/>
    <property type="evidence" value="ECO:0007669"/>
    <property type="project" value="UniProtKB-KW"/>
</dbReference>
<feature type="region of interest" description="Disordered" evidence="9">
    <location>
        <begin position="21"/>
        <end position="51"/>
    </location>
</feature>
<feature type="chain" id="PRO_5039262409" description="Subtilisin inhibitor domain-containing protein" evidence="10">
    <location>
        <begin position="24"/>
        <end position="144"/>
    </location>
</feature>
<evidence type="ECO:0000256" key="9">
    <source>
        <dbReference type="SAM" id="MobiDB-lite"/>
    </source>
</evidence>
<accession>D2B5D5</accession>
<evidence type="ECO:0000259" key="11">
    <source>
        <dbReference type="Pfam" id="PF00720"/>
    </source>
</evidence>
<evidence type="ECO:0000313" key="12">
    <source>
        <dbReference type="EMBL" id="ACZ89440.1"/>
    </source>
</evidence>
<dbReference type="Pfam" id="PF00720">
    <property type="entry name" value="SSI"/>
    <property type="match status" value="1"/>
</dbReference>
<comment type="similarity">
    <text evidence="2 8">Belongs to the protease inhibitor I16 (SSI) family.</text>
</comment>
<reference evidence="12 13" key="1">
    <citation type="journal article" date="2010" name="Stand. Genomic Sci.">
        <title>Complete genome sequence of Streptosporangium roseum type strain (NI 9100).</title>
        <authorList>
            <person name="Nolan M."/>
            <person name="Sikorski J."/>
            <person name="Jando M."/>
            <person name="Lucas S."/>
            <person name="Lapidus A."/>
            <person name="Glavina Del Rio T."/>
            <person name="Chen F."/>
            <person name="Tice H."/>
            <person name="Pitluck S."/>
            <person name="Cheng J.F."/>
            <person name="Chertkov O."/>
            <person name="Sims D."/>
            <person name="Meincke L."/>
            <person name="Brettin T."/>
            <person name="Han C."/>
            <person name="Detter J.C."/>
            <person name="Bruce D."/>
            <person name="Goodwin L."/>
            <person name="Land M."/>
            <person name="Hauser L."/>
            <person name="Chang Y.J."/>
            <person name="Jeffries C.D."/>
            <person name="Ivanova N."/>
            <person name="Mavromatis K."/>
            <person name="Mikhailova N."/>
            <person name="Chen A."/>
            <person name="Palaniappan K."/>
            <person name="Chain P."/>
            <person name="Rohde M."/>
            <person name="Goker M."/>
            <person name="Bristow J."/>
            <person name="Eisen J.A."/>
            <person name="Markowitz V."/>
            <person name="Hugenholtz P."/>
            <person name="Kyrpides N.C."/>
            <person name="Klenk H.P."/>
        </authorList>
    </citation>
    <scope>NUCLEOTIDE SEQUENCE [LARGE SCALE GENOMIC DNA]</scope>
    <source>
        <strain evidence="13">ATCC 12428 / DSM 43021 / JCM 3005 / NI 9100</strain>
    </source>
</reference>
<keyword evidence="5 8" id="KW-0646">Protease inhibitor</keyword>